<evidence type="ECO:0000256" key="16">
    <source>
        <dbReference type="RuleBase" id="RU000591"/>
    </source>
</evidence>
<dbReference type="Gene3D" id="1.10.8.60">
    <property type="match status" value="1"/>
</dbReference>
<dbReference type="Gene3D" id="2.30.130.40">
    <property type="entry name" value="LON domain-like"/>
    <property type="match status" value="1"/>
</dbReference>
<dbReference type="GO" id="GO:0008033">
    <property type="term" value="P:tRNA processing"/>
    <property type="evidence" value="ECO:0007669"/>
    <property type="project" value="UniProtKB-KW"/>
</dbReference>
<dbReference type="GO" id="GO:0001522">
    <property type="term" value="P:pseudouridine synthesis"/>
    <property type="evidence" value="ECO:0007669"/>
    <property type="project" value="InterPro"/>
</dbReference>
<dbReference type="HAMAP" id="MF_00171">
    <property type="entry name" value="TruA"/>
    <property type="match status" value="1"/>
</dbReference>
<dbReference type="PANTHER" id="PTHR43718">
    <property type="entry name" value="LON PROTEASE"/>
    <property type="match status" value="1"/>
</dbReference>
<dbReference type="Proteomes" id="UP001295423">
    <property type="component" value="Unassembled WGS sequence"/>
</dbReference>
<comment type="subunit">
    <text evidence="14">Homohexamer or homoheptamer. Organized in a ring with a central cavity.</text>
</comment>
<evidence type="ECO:0000256" key="7">
    <source>
        <dbReference type="ARBA" id="ARBA00022801"/>
    </source>
</evidence>
<comment type="similarity">
    <text evidence="3">Belongs to the tRNA pseudouridine synthase TruA family.</text>
</comment>
<sequence length="1250" mass="139468">MAPTDEKLQRYRLIVSYNGTQYQGFQRQNSGVVEARPNKRQRSEKGKKTKKTKSTIQETIEDALQHLSGLDRLALKVRFSSRTDSGVHARGQVLAVSLPPSLCPEFWQLRKSINSRLPKDISVDDVCACLETFEPREHVLWKRYSYTLKYRRKVVKDDGELLPICTSGPNTIRNGLDPTAIWVVPWVLDDSKLDEYCEKLIGEHDYSVFVHKHARRERENVLTVNRLFCTTLNETKEEAPVVTVRLDVEAKGFRRSMVRNLVGFLVDICMGSVDETIFEEELWLGKDDTAAKLNMAPAVGLCLEYVQHDETKWKEGAMEGHKVLTQQLAMLRLAYCRQVGRQPRLLESTVCSVQTRCFTHGDKSNNSSLVVPTKLRFGDEAPRMPHALALPVTNRPLFPGVVTTITLTDPATIDALEALQQDQQNSYVSVFLRRTNPTGVSEGGVLLPLPEVITDPSELYDVGTFAQLSRLTRKLPSPDLDSETTDEEKSDDSATALLLAHRRVNLVSVDEIGPPIDVTISHWPRLEYTGADDTIRALSNELLSTIREVAQLNVLFRENVQYFSQRLDANDPYRLADFAASVCSTAKAEDLQALLEEKDPEMRLHQALVLLNREREISKLQQEISQKVEEKMSETQRKYFLNEQLKSIKKELGMEKDDKESVIEKYRKQLAEYPEIPEEVMSVIESELEKLSSLEMNSSEYNVTRSYLDWLCGVPWGVLSDENFDISRARKILDRDHYGLEDVKDTILEFIAVGKLKGSVQGKILCLSGPPGTGKTSIAKSVAASLGREFYRFSVGGLGQVSEIKGHRRTYVGAMPGKMIQCLKTTGTTNPVVLIDEIDKLGHGYQGDPASALLEVLDPSQNSSFTDFFLDIPVDISKILFICTANELERIPAPLLDRMEVIRLSGYDFPEKVAIAEQYLVPKSMRDSGLMEEKTPAASEAEAEGGSEDTGSCDEVPKKPLDSFQHVEGVPETVGIAPDAIDNIVRWYAREAGVRNLSKYIDKITRKLALQVVAEKEGTQLSKKSSKKGNGWMVSEENLHDYIGKPIFTSDRLYDKDPLPHGIVMGLAYTSMGGSALYIETQGIQRGMNDDGKPIRGGSLKATGTLGDVMKESSQIAYTVARARLAMLDSSNNYFDNMDIHMHVPEGATPKDGPSAGITMVTSMLSLALGKPIRNDLAMTGEVSLTGKVLPVGGIKEKIIGGRRAGIKKIILPGANKRDYEEIPDYLKEGLEVCFADEYEQVYEQVFGSS</sequence>
<dbReference type="InterPro" id="IPR015947">
    <property type="entry name" value="PUA-like_sf"/>
</dbReference>
<dbReference type="InterPro" id="IPR020097">
    <property type="entry name" value="PsdUridine_synth_TruA_a/b_dom"/>
</dbReference>
<evidence type="ECO:0000256" key="9">
    <source>
        <dbReference type="ARBA" id="ARBA00022840"/>
    </source>
</evidence>
<dbReference type="HAMAP" id="MF_03120">
    <property type="entry name" value="lonm_euk"/>
    <property type="match status" value="1"/>
</dbReference>
<dbReference type="InterPro" id="IPR027065">
    <property type="entry name" value="Lon_Prtase"/>
</dbReference>
<dbReference type="InterPro" id="IPR003111">
    <property type="entry name" value="Lon_prtase_N"/>
</dbReference>
<dbReference type="InterPro" id="IPR008268">
    <property type="entry name" value="Peptidase_S16_AS"/>
</dbReference>
<comment type="function">
    <text evidence="14">ATP-dependent serine protease that mediates the selective degradation of misfolded, unassembled or oxidatively damaged polypeptides as well as certain short-lived regulatory proteins in the mitochondrial matrix. May also have a chaperone function in the assembly of inner membrane protein complexes. Participates in the regulation of mitochondrial gene expression and in the maintenance of the integrity of the mitochondrial genome. Binds to mitochondrial DNA in a site-specific manner.</text>
</comment>
<dbReference type="GO" id="GO:0051131">
    <property type="term" value="P:chaperone-mediated protein complex assembly"/>
    <property type="evidence" value="ECO:0007669"/>
    <property type="project" value="UniProtKB-UniRule"/>
</dbReference>
<feature type="region of interest" description="Disordered" evidence="18">
    <location>
        <begin position="28"/>
        <end position="54"/>
    </location>
</feature>
<dbReference type="EMBL" id="CAKOGP040000113">
    <property type="protein sequence ID" value="CAJ1930434.1"/>
    <property type="molecule type" value="Genomic_DNA"/>
</dbReference>
<dbReference type="Gene3D" id="3.40.50.300">
    <property type="entry name" value="P-loop containing nucleotide triphosphate hydrolases"/>
    <property type="match status" value="1"/>
</dbReference>
<dbReference type="InterPro" id="IPR027417">
    <property type="entry name" value="P-loop_NTPase"/>
</dbReference>
<dbReference type="Gene3D" id="1.20.58.1480">
    <property type="match status" value="1"/>
</dbReference>
<dbReference type="PROSITE" id="PS51786">
    <property type="entry name" value="LON_PROTEOLYTIC"/>
    <property type="match status" value="1"/>
</dbReference>
<dbReference type="NCBIfam" id="TIGR00763">
    <property type="entry name" value="lon"/>
    <property type="match status" value="1"/>
</dbReference>
<feature type="active site" evidence="14 15">
    <location>
        <position position="1198"/>
    </location>
</feature>
<evidence type="ECO:0000256" key="1">
    <source>
        <dbReference type="ARBA" id="ARBA00004229"/>
    </source>
</evidence>
<evidence type="ECO:0000256" key="15">
    <source>
        <dbReference type="PROSITE-ProRule" id="PRU01122"/>
    </source>
</evidence>
<keyword evidence="5" id="KW-0819">tRNA processing</keyword>
<evidence type="ECO:0000256" key="10">
    <source>
        <dbReference type="ARBA" id="ARBA00023125"/>
    </source>
</evidence>
<keyword evidence="17" id="KW-0175">Coiled coil</keyword>
<comment type="catalytic activity">
    <reaction evidence="13 14">
        <text>Hydrolysis of proteins in presence of ATP.</text>
        <dbReference type="EC" id="3.4.21.53"/>
    </reaction>
</comment>
<dbReference type="PROSITE" id="PS01046">
    <property type="entry name" value="LON_SER"/>
    <property type="match status" value="1"/>
</dbReference>
<dbReference type="InterPro" id="IPR020094">
    <property type="entry name" value="TruA/RsuA/RluB/E/F_N"/>
</dbReference>
<evidence type="ECO:0000256" key="8">
    <source>
        <dbReference type="ARBA" id="ARBA00022825"/>
    </source>
</evidence>
<dbReference type="Pfam" id="PF02190">
    <property type="entry name" value="LON_substr_bdg"/>
    <property type="match status" value="1"/>
</dbReference>
<gene>
    <name evidence="21" type="ORF">CYCCA115_LOCUS1939</name>
</gene>
<dbReference type="InterPro" id="IPR046336">
    <property type="entry name" value="Lon_prtase_N_sf"/>
</dbReference>
<dbReference type="GO" id="GO:0007005">
    <property type="term" value="P:mitochondrion organization"/>
    <property type="evidence" value="ECO:0007669"/>
    <property type="project" value="TreeGrafter"/>
</dbReference>
<evidence type="ECO:0000256" key="4">
    <source>
        <dbReference type="ARBA" id="ARBA00022670"/>
    </source>
</evidence>
<dbReference type="InterPro" id="IPR027503">
    <property type="entry name" value="Lonm_euk"/>
</dbReference>
<dbReference type="InterPro" id="IPR014721">
    <property type="entry name" value="Ribsml_uS5_D2-typ_fold_subgr"/>
</dbReference>
<dbReference type="Pfam" id="PF00004">
    <property type="entry name" value="AAA"/>
    <property type="match status" value="1"/>
</dbReference>
<dbReference type="SUPFAM" id="SSF54211">
    <property type="entry name" value="Ribosomal protein S5 domain 2-like"/>
    <property type="match status" value="1"/>
</dbReference>
<keyword evidence="22" id="KW-1185">Reference proteome</keyword>
<keyword evidence="11 14" id="KW-0496">Mitochondrion</keyword>
<dbReference type="Pfam" id="PF01416">
    <property type="entry name" value="PseudoU_synth_1"/>
    <property type="match status" value="1"/>
</dbReference>
<dbReference type="CDD" id="cd19500">
    <property type="entry name" value="RecA-like_Lon"/>
    <property type="match status" value="1"/>
</dbReference>
<feature type="coiled-coil region" evidence="17">
    <location>
        <begin position="610"/>
        <end position="669"/>
    </location>
</feature>
<dbReference type="Gene3D" id="3.30.230.10">
    <property type="match status" value="1"/>
</dbReference>
<evidence type="ECO:0000259" key="19">
    <source>
        <dbReference type="PROSITE" id="PS51786"/>
    </source>
</evidence>
<keyword evidence="8 14" id="KW-0720">Serine protease</keyword>
<evidence type="ECO:0000256" key="17">
    <source>
        <dbReference type="SAM" id="Coils"/>
    </source>
</evidence>
<dbReference type="GO" id="GO:0016887">
    <property type="term" value="F:ATP hydrolysis activity"/>
    <property type="evidence" value="ECO:0007669"/>
    <property type="project" value="UniProtKB-UniRule"/>
</dbReference>
<dbReference type="PRINTS" id="PR00830">
    <property type="entry name" value="ENDOLAPTASE"/>
</dbReference>
<dbReference type="FunFam" id="3.30.230.10:FF:000015">
    <property type="entry name" value="Lon protease homolog, mitochondrial"/>
    <property type="match status" value="1"/>
</dbReference>
<evidence type="ECO:0000256" key="13">
    <source>
        <dbReference type="ARBA" id="ARBA00050665"/>
    </source>
</evidence>
<dbReference type="EC" id="3.4.21.53" evidence="14"/>
<dbReference type="InterPro" id="IPR020103">
    <property type="entry name" value="PsdUridine_synth_cat_dom_sf"/>
</dbReference>
<dbReference type="Gene3D" id="1.20.5.5270">
    <property type="match status" value="1"/>
</dbReference>
<dbReference type="GO" id="GO:0006515">
    <property type="term" value="P:protein quality control for misfolded or incompletely synthesized proteins"/>
    <property type="evidence" value="ECO:0007669"/>
    <property type="project" value="UniProtKB-UniRule"/>
</dbReference>
<keyword evidence="4 14" id="KW-0645">Protease</keyword>
<accession>A0AAD2CD46</accession>
<dbReference type="SUPFAM" id="SSF88697">
    <property type="entry name" value="PUA domain-like"/>
    <property type="match status" value="1"/>
</dbReference>
<dbReference type="FunFam" id="3.40.50.300:FF:000021">
    <property type="entry name" value="Lon protease homolog"/>
    <property type="match status" value="1"/>
</dbReference>
<feature type="binding site" evidence="14">
    <location>
        <begin position="769"/>
        <end position="776"/>
    </location>
    <ligand>
        <name>ATP</name>
        <dbReference type="ChEBI" id="CHEBI:30616"/>
    </ligand>
</feature>
<dbReference type="InterPro" id="IPR008269">
    <property type="entry name" value="Lon_proteolytic"/>
</dbReference>
<dbReference type="InterPro" id="IPR001406">
    <property type="entry name" value="PsdUridine_synth_TruA"/>
</dbReference>
<feature type="region of interest" description="Disordered" evidence="18">
    <location>
        <begin position="930"/>
        <end position="960"/>
    </location>
</feature>
<dbReference type="Gene3D" id="3.30.70.580">
    <property type="entry name" value="Pseudouridine synthase I, catalytic domain, N-terminal subdomain"/>
    <property type="match status" value="1"/>
</dbReference>
<keyword evidence="7 14" id="KW-0378">Hydrolase</keyword>
<dbReference type="InterPro" id="IPR020095">
    <property type="entry name" value="PsdUridine_synth_TruA_C"/>
</dbReference>
<evidence type="ECO:0000313" key="21">
    <source>
        <dbReference type="EMBL" id="CAJ1930434.1"/>
    </source>
</evidence>
<reference evidence="21" key="1">
    <citation type="submission" date="2023-08" db="EMBL/GenBank/DDBJ databases">
        <authorList>
            <person name="Audoor S."/>
            <person name="Bilcke G."/>
        </authorList>
    </citation>
    <scope>NUCLEOTIDE SEQUENCE</scope>
</reference>
<dbReference type="Gene3D" id="3.30.70.660">
    <property type="entry name" value="Pseudouridine synthase I, catalytic domain, C-terminal subdomain"/>
    <property type="match status" value="1"/>
</dbReference>
<keyword evidence="6 14" id="KW-0547">Nucleotide-binding</keyword>
<dbReference type="GO" id="GO:0009982">
    <property type="term" value="F:pseudouridine synthase activity"/>
    <property type="evidence" value="ECO:0007669"/>
    <property type="project" value="InterPro"/>
</dbReference>
<keyword evidence="9 14" id="KW-0067">ATP-binding</keyword>
<organism evidence="21 22">
    <name type="scientific">Cylindrotheca closterium</name>
    <dbReference type="NCBI Taxonomy" id="2856"/>
    <lineage>
        <taxon>Eukaryota</taxon>
        <taxon>Sar</taxon>
        <taxon>Stramenopiles</taxon>
        <taxon>Ochrophyta</taxon>
        <taxon>Bacillariophyta</taxon>
        <taxon>Bacillariophyceae</taxon>
        <taxon>Bacillariophycidae</taxon>
        <taxon>Bacillariales</taxon>
        <taxon>Bacillariaceae</taxon>
        <taxon>Cylindrotheca</taxon>
    </lineage>
</organism>
<dbReference type="GO" id="GO:0009507">
    <property type="term" value="C:chloroplast"/>
    <property type="evidence" value="ECO:0007669"/>
    <property type="project" value="UniProtKB-SubCell"/>
</dbReference>
<dbReference type="InterPro" id="IPR004815">
    <property type="entry name" value="Lon_bac/euk-typ"/>
</dbReference>
<evidence type="ECO:0000313" key="22">
    <source>
        <dbReference type="Proteomes" id="UP001295423"/>
    </source>
</evidence>
<dbReference type="PANTHER" id="PTHR43718:SF2">
    <property type="entry name" value="LON PROTEASE HOMOLOG, MITOCHONDRIAL"/>
    <property type="match status" value="1"/>
</dbReference>
<evidence type="ECO:0000256" key="12">
    <source>
        <dbReference type="ARBA" id="ARBA00023235"/>
    </source>
</evidence>
<keyword evidence="12" id="KW-0413">Isomerase</keyword>
<dbReference type="AlphaFoldDB" id="A0AAD2CD46"/>
<comment type="subcellular location">
    <subcellularLocation>
        <location evidence="2 14">Mitochondrion matrix</location>
    </subcellularLocation>
    <subcellularLocation>
        <location evidence="1">Plastid</location>
        <location evidence="1">Chloroplast</location>
    </subcellularLocation>
</comment>
<dbReference type="GO" id="GO:0004176">
    <property type="term" value="F:ATP-dependent peptidase activity"/>
    <property type="evidence" value="ECO:0007669"/>
    <property type="project" value="UniProtKB-UniRule"/>
</dbReference>
<protein>
    <recommendedName>
        <fullName evidence="14">Lon protease homolog, mitochondrial</fullName>
        <ecNumber evidence="14">3.4.21.53</ecNumber>
    </recommendedName>
</protein>
<keyword evidence="10 14" id="KW-0238">DNA-binding</keyword>
<dbReference type="InterPro" id="IPR054594">
    <property type="entry name" value="Lon_lid"/>
</dbReference>
<dbReference type="GO" id="GO:0034599">
    <property type="term" value="P:cellular response to oxidative stress"/>
    <property type="evidence" value="ECO:0007669"/>
    <property type="project" value="UniProtKB-UniRule"/>
</dbReference>
<name>A0AAD2CD46_9STRA</name>
<evidence type="ECO:0000256" key="5">
    <source>
        <dbReference type="ARBA" id="ARBA00022694"/>
    </source>
</evidence>
<evidence type="ECO:0000256" key="11">
    <source>
        <dbReference type="ARBA" id="ARBA00023128"/>
    </source>
</evidence>
<dbReference type="GO" id="GO:0043565">
    <property type="term" value="F:sequence-specific DNA binding"/>
    <property type="evidence" value="ECO:0007669"/>
    <property type="project" value="UniProtKB-UniRule"/>
</dbReference>
<feature type="domain" description="Lon proteolytic" evidence="19">
    <location>
        <begin position="1058"/>
        <end position="1249"/>
    </location>
</feature>
<feature type="domain" description="Lon N-terminal" evidence="20">
    <location>
        <begin position="387"/>
        <end position="615"/>
    </location>
</feature>
<comment type="similarity">
    <text evidence="14 15 16">Belongs to the peptidase S16 family.</text>
</comment>
<dbReference type="GO" id="GO:0003697">
    <property type="term" value="F:single-stranded DNA binding"/>
    <property type="evidence" value="ECO:0007669"/>
    <property type="project" value="TreeGrafter"/>
</dbReference>
<evidence type="ECO:0000256" key="2">
    <source>
        <dbReference type="ARBA" id="ARBA00004305"/>
    </source>
</evidence>
<dbReference type="SMART" id="SM00382">
    <property type="entry name" value="AAA"/>
    <property type="match status" value="1"/>
</dbReference>
<dbReference type="InterPro" id="IPR020568">
    <property type="entry name" value="Ribosomal_Su5_D2-typ_SF"/>
</dbReference>
<dbReference type="PROSITE" id="PS51787">
    <property type="entry name" value="LON_N"/>
    <property type="match status" value="1"/>
</dbReference>
<dbReference type="Pfam" id="PF05362">
    <property type="entry name" value="Lon_C"/>
    <property type="match status" value="1"/>
</dbReference>
<evidence type="ECO:0000256" key="6">
    <source>
        <dbReference type="ARBA" id="ARBA00022741"/>
    </source>
</evidence>
<dbReference type="GO" id="GO:0004252">
    <property type="term" value="F:serine-type endopeptidase activity"/>
    <property type="evidence" value="ECO:0007669"/>
    <property type="project" value="UniProtKB-UniRule"/>
</dbReference>
<evidence type="ECO:0000256" key="3">
    <source>
        <dbReference type="ARBA" id="ARBA00009375"/>
    </source>
</evidence>
<dbReference type="SMART" id="SM00464">
    <property type="entry name" value="LON"/>
    <property type="match status" value="1"/>
</dbReference>
<proteinExistence type="inferred from homology"/>
<feature type="active site" evidence="14 15">
    <location>
        <position position="1155"/>
    </location>
</feature>
<dbReference type="InterPro" id="IPR003593">
    <property type="entry name" value="AAA+_ATPase"/>
</dbReference>
<evidence type="ECO:0000259" key="20">
    <source>
        <dbReference type="PROSITE" id="PS51787"/>
    </source>
</evidence>
<evidence type="ECO:0000256" key="14">
    <source>
        <dbReference type="HAMAP-Rule" id="MF_03120"/>
    </source>
</evidence>
<dbReference type="GO" id="GO:0070407">
    <property type="term" value="P:oxidation-dependent protein catabolic process"/>
    <property type="evidence" value="ECO:0007669"/>
    <property type="project" value="UniProtKB-UniRule"/>
</dbReference>
<dbReference type="SUPFAM" id="SSF52540">
    <property type="entry name" value="P-loop containing nucleoside triphosphate hydrolases"/>
    <property type="match status" value="1"/>
</dbReference>
<evidence type="ECO:0000256" key="18">
    <source>
        <dbReference type="SAM" id="MobiDB-lite"/>
    </source>
</evidence>
<dbReference type="FunFam" id="1.20.5.5270:FF:000001">
    <property type="entry name" value="Lon protease homolog, mitochondrial"/>
    <property type="match status" value="1"/>
</dbReference>
<dbReference type="GO" id="GO:0005524">
    <property type="term" value="F:ATP binding"/>
    <property type="evidence" value="ECO:0007669"/>
    <property type="project" value="UniProtKB-UniRule"/>
</dbReference>
<dbReference type="GO" id="GO:0003723">
    <property type="term" value="F:RNA binding"/>
    <property type="evidence" value="ECO:0007669"/>
    <property type="project" value="InterPro"/>
</dbReference>
<dbReference type="InterPro" id="IPR003959">
    <property type="entry name" value="ATPase_AAA_core"/>
</dbReference>
<dbReference type="Pfam" id="PF22667">
    <property type="entry name" value="Lon_lid"/>
    <property type="match status" value="1"/>
</dbReference>
<dbReference type="SUPFAM" id="SSF55120">
    <property type="entry name" value="Pseudouridine synthase"/>
    <property type="match status" value="1"/>
</dbReference>
<dbReference type="GO" id="GO:0005759">
    <property type="term" value="C:mitochondrial matrix"/>
    <property type="evidence" value="ECO:0007669"/>
    <property type="project" value="UniProtKB-SubCell"/>
</dbReference>
<comment type="caution">
    <text evidence="21">The sequence shown here is derived from an EMBL/GenBank/DDBJ whole genome shotgun (WGS) entry which is preliminary data.</text>
</comment>